<dbReference type="RefSeq" id="WP_208153110.1">
    <property type="nucleotide sequence ID" value="NZ_JAGEVF010000003.1"/>
</dbReference>
<evidence type="ECO:0000256" key="1">
    <source>
        <dbReference type="SAM" id="SignalP"/>
    </source>
</evidence>
<gene>
    <name evidence="2" type="ORF">J4050_05570</name>
</gene>
<dbReference type="EMBL" id="JAGEVF010000003">
    <property type="protein sequence ID" value="MBO3116206.1"/>
    <property type="molecule type" value="Genomic_DNA"/>
</dbReference>
<feature type="chain" id="PRO_5046464310" evidence="1">
    <location>
        <begin position="22"/>
        <end position="1612"/>
    </location>
</feature>
<keyword evidence="1" id="KW-0732">Signal</keyword>
<dbReference type="NCBIfam" id="TIGR04131">
    <property type="entry name" value="Bac_Flav_CTERM"/>
    <property type="match status" value="1"/>
</dbReference>
<comment type="caution">
    <text evidence="2">The sequence shown here is derived from an EMBL/GenBank/DDBJ whole genome shotgun (WGS) entry which is preliminary data.</text>
</comment>
<sequence length="1612" mass="176855">MIKLKFALIAIASFLFGMSYAQQVSIDTSASIEDLIQNNLIQGCVEVSDISSPVNGSVSGLNSFGYFERGNSNFPFENGIILSTGNANSAGNGEITTVLNEGNDTWGTDTDLDSTLGISGTLNATSIEFSFVSISNQIQFNYILASEEYFADFPCEYSDGFAFLIREVGSGNPFTNIALVPGTNIPVNTTTIHDEIVGFCSASNEQFFEGYNLGDTNYNGRTTVLSATATIQPNVQYQIKLIIADQTDENYDSAVFVQGNSFDATVDLGADFSTCAADVVLDGNINNPNANYSWYLNGNLINGENNPALTALQTGNYRVEIEIPLASGNCIIEDDINIQLSSTQSSNPITDFELCDDFSNDGFELFDLSTKDSEVLASVPTASYSISYHLSSSGAQNNTNSVSGTIQNTTSPQTIYVRIEDNTNGCLAFSSFDLIVNSLPVIVDPTPLEVCDDQDTDGFTTIDLTVKNNEITNGQNNLVVTYHISQTDAQSGSNALAMPYVNTSSNEQLFASIVNPQTGCRTTTSFDISVLDLPVIDREEHYIDACDTDHDGFALFDLTSIIPEVLDGLTGVNVTFHTSFDDASNGINAIANETNYSNTIVEEQVVYIRVEDNITGCAAVTPIEIHTNLLLTATNLNDVLRCDVNNDGIEDFNLASIASGIMNEIPDITIEFYETEDDRDNGVNNIDQTVDYFNTSNPQTIYLTLTSPTCFEAASIELILNPITEFDSIGSATVCDEDQDGFTEIDLSNFDNLVSQSQSGFSVSYFLTESDAEANENELPNLYTNTSNPFTLFTRISSDDTGCSDSNSFEIEVLPAPESATPNAIIICDADRDGQSFIDLTVSIPEIINSTQDRIISFYNTQQEADLNENEITNTSNYEAQTETLFVRIENSITGCFSVEELDIIVNTLPYVGNLNNELEPYNICENESDGIGDFLFETKDTEALDTQTGKIVTYYRSLNDAENKLNPINKTVPYQNTTNPEIIFCRVENITDETCLAIASFTIEVGTNPEFNEPQDIFVCDDSSNDGIENFDLSNIANTVTNGFDSIENVSFYLSQSDAASSLNPLPLNFSNTSNPQEIFVQIDNGTICNSITSFIINIIQVPEANPSQPLITCDDDYDGIVTIDLTDAELDILDVRQDDIEIVYYESVSDAQASSNPIIDPENYSNTSNPQTVYIKITNTISNCYSLIPLDIIVNLAPVINDFEVFDICANDFNSVDLTLINSIAIDDTSAVEINYYLNEVDASSNSNPIDTNYTYLTNFDTLYLRAWFSETDCHRIYEFNINVNPLPEANQPQDLITCDDDFDGVFEFDLSQQNTIILGGQSPTDYTVTYHNTLQNAETGLNVLDTNYFAFDGETIWARVENNTSGCFSITQFNTIINPLPVLDIGNQVICLDNLPLLVSANTNNPTDQYLWSTGATTPEIEITAIGEYWVQVTTQLGCENSETFNVSDSETATIEATETIDFSDPNNITVTVSGIGDYLYQLDDGAPQESNMFENVQIGYHTITIIDLNGCAEVTREVIVVDFPKHMTPNGDGQFDTWHLAGVESLPGTVIHIFNRYGKLLKVLTADTSGWDGTYLGAKQPSSDYWFVADIKKGNETFQLKGHFALKR</sequence>
<feature type="signal peptide" evidence="1">
    <location>
        <begin position="1"/>
        <end position="21"/>
    </location>
</feature>
<reference evidence="2 3" key="1">
    <citation type="submission" date="2021-03" db="EMBL/GenBank/DDBJ databases">
        <title>Winogradskyella sp. nov., isolated from costal sediment.</title>
        <authorList>
            <person name="Gao C."/>
        </authorList>
    </citation>
    <scope>NUCLEOTIDE SEQUENCE [LARGE SCALE GENOMIC DNA]</scope>
    <source>
        <strain evidence="2 3">DF17</strain>
    </source>
</reference>
<dbReference type="NCBIfam" id="NF038133">
    <property type="entry name" value="choice_anch_L"/>
    <property type="match status" value="1"/>
</dbReference>
<dbReference type="InterPro" id="IPR026341">
    <property type="entry name" value="T9SS_type_B"/>
</dbReference>
<protein>
    <submittedName>
        <fullName evidence="2">T9SS type B sorting domain-containing protein</fullName>
    </submittedName>
</protein>
<accession>A0ABS3T0D9</accession>
<organism evidence="2 3">
    <name type="scientific">Winogradskyella pelagia</name>
    <dbReference type="NCBI Taxonomy" id="2819984"/>
    <lineage>
        <taxon>Bacteria</taxon>
        <taxon>Pseudomonadati</taxon>
        <taxon>Bacteroidota</taxon>
        <taxon>Flavobacteriia</taxon>
        <taxon>Flavobacteriales</taxon>
        <taxon>Flavobacteriaceae</taxon>
        <taxon>Winogradskyella</taxon>
    </lineage>
</organism>
<evidence type="ECO:0000313" key="2">
    <source>
        <dbReference type="EMBL" id="MBO3116206.1"/>
    </source>
</evidence>
<evidence type="ECO:0000313" key="3">
    <source>
        <dbReference type="Proteomes" id="UP000676776"/>
    </source>
</evidence>
<dbReference type="InterPro" id="IPR049804">
    <property type="entry name" value="Choice_anch_L"/>
</dbReference>
<dbReference type="Proteomes" id="UP000676776">
    <property type="component" value="Unassembled WGS sequence"/>
</dbReference>
<keyword evidence="3" id="KW-1185">Reference proteome</keyword>
<name>A0ABS3T0D9_9FLAO</name>
<dbReference type="Pfam" id="PF13585">
    <property type="entry name" value="CHU_C"/>
    <property type="match status" value="1"/>
</dbReference>
<proteinExistence type="predicted"/>